<dbReference type="RefSeq" id="WP_093200080.1">
    <property type="nucleotide sequence ID" value="NZ_FNGS01000003.1"/>
</dbReference>
<accession>A0A1G9MFJ0</accession>
<dbReference type="EMBL" id="FNGS01000003">
    <property type="protein sequence ID" value="SDL72989.1"/>
    <property type="molecule type" value="Genomic_DNA"/>
</dbReference>
<gene>
    <name evidence="3" type="ORF">SAMN04488090_1580</name>
</gene>
<dbReference type="InterPro" id="IPR026444">
    <property type="entry name" value="Secre_tail"/>
</dbReference>
<sequence>MKPLYLSFGRPSVFRFLLLLSLLCLGRVSRAQFTENFESASFPASWKVINVASGSTAGWTILQNQLGTTAYQGSRMAYLQGNVIGSSAPHDDYLITPAITVTAGVNDYLSFYARVGVTTAYSDALSIKVSTTGNDAADFTATLASNVKPTTSWSKYGYDLSAYVGKTIYVAIYNNTYDGGKNLYLDNAVSGPKPGAPAGCTDAPNGQYPSGTVSAGNCTGTPKVVTDEGYAGEYSVVSLKGGVTYTFSSSKATDYITISTTGRVVLKHGTTPVTYTPAADGNVRFYTHTNQNCGAESTNRTRAVVCGTPPPPVVNDEASGAVAMTVGASCSGGAYSMSRATAAPNEPLPGCGLREDVGEQTLWFKFTAPASGAVKISTDFAGTSLDDPRMALYSATNPADYSTFTNLACDDDGGVKDGGWKSVIFCTGLIAGQTYYVQVEDYIGSSANFCLEVKELTADMLSASTGCTPNSNSEFGSVVYKGWLSLTDDEGRLIALVKNSAGVPSSSTTELMHIHTGPVRKDGSGTYYLDRNVNLHNDNAGPYEVVLFFLQSELAALQAASPATTLGSLNITRQTGTGCASDFDGTQGTSSLLGISSSGSTSDVAWVTFTTPGFSNFFIAGSTGALPVTWGSFTARASSKDITLQWTTRSEKNNTGFVIERSTDAVQFSRIGWKDGAGNWSGVRTYEFPDRTIDPGVTYYYRLRQVDADGKESVSVVRSAQVEGTAVRVGPNPAKGHVYLYFPGTLAGVAEVSLLSGEGRIVRKWDRTEVKNEPVPLDLSHIAPGLYFVQVRTAGAVYARKLVVE</sequence>
<name>A0A1G9MFJ0_9BACT</name>
<feature type="domain" description="Secretion system C-terminal sorting" evidence="2">
    <location>
        <begin position="731"/>
        <end position="804"/>
    </location>
</feature>
<dbReference type="Gene3D" id="2.60.120.380">
    <property type="match status" value="1"/>
</dbReference>
<dbReference type="Proteomes" id="UP000198901">
    <property type="component" value="Unassembled WGS sequence"/>
</dbReference>
<dbReference type="Gene3D" id="2.60.120.200">
    <property type="match status" value="1"/>
</dbReference>
<dbReference type="Pfam" id="PF07675">
    <property type="entry name" value="Cleaved_Adhesin"/>
    <property type="match status" value="1"/>
</dbReference>
<dbReference type="STRING" id="563176.SAMN04488090_1580"/>
<reference evidence="3 4" key="1">
    <citation type="submission" date="2016-10" db="EMBL/GenBank/DDBJ databases">
        <authorList>
            <person name="de Groot N.N."/>
        </authorList>
    </citation>
    <scope>NUCLEOTIDE SEQUENCE [LARGE SCALE GENOMIC DNA]</scope>
    <source>
        <strain evidence="3 4">DSM 21668</strain>
    </source>
</reference>
<dbReference type="NCBIfam" id="TIGR04183">
    <property type="entry name" value="Por_Secre_tail"/>
    <property type="match status" value="1"/>
</dbReference>
<organism evidence="3 4">
    <name type="scientific">Siphonobacter aquaeclarae</name>
    <dbReference type="NCBI Taxonomy" id="563176"/>
    <lineage>
        <taxon>Bacteria</taxon>
        <taxon>Pseudomonadati</taxon>
        <taxon>Bacteroidota</taxon>
        <taxon>Cytophagia</taxon>
        <taxon>Cytophagales</taxon>
        <taxon>Cytophagaceae</taxon>
        <taxon>Siphonobacter</taxon>
    </lineage>
</organism>
<dbReference type="InterPro" id="IPR011628">
    <property type="entry name" value="Cleaved_adhesin"/>
</dbReference>
<protein>
    <submittedName>
        <fullName evidence="3">Por secretion system C-terminal sorting domain-containing protein</fullName>
    </submittedName>
</protein>
<keyword evidence="4" id="KW-1185">Reference proteome</keyword>
<feature type="domain" description="Cleaved adhesin" evidence="1">
    <location>
        <begin position="33"/>
        <end position="145"/>
    </location>
</feature>
<evidence type="ECO:0000313" key="4">
    <source>
        <dbReference type="Proteomes" id="UP000198901"/>
    </source>
</evidence>
<dbReference type="Pfam" id="PF18962">
    <property type="entry name" value="Por_Secre_tail"/>
    <property type="match status" value="1"/>
</dbReference>
<dbReference type="Gene3D" id="2.60.40.10">
    <property type="entry name" value="Immunoglobulins"/>
    <property type="match status" value="1"/>
</dbReference>
<evidence type="ECO:0000259" key="1">
    <source>
        <dbReference type="Pfam" id="PF07675"/>
    </source>
</evidence>
<dbReference type="InterPro" id="IPR013783">
    <property type="entry name" value="Ig-like_fold"/>
</dbReference>
<proteinExistence type="predicted"/>
<dbReference type="AlphaFoldDB" id="A0A1G9MFJ0"/>
<evidence type="ECO:0000259" key="2">
    <source>
        <dbReference type="Pfam" id="PF18962"/>
    </source>
</evidence>
<evidence type="ECO:0000313" key="3">
    <source>
        <dbReference type="EMBL" id="SDL72989.1"/>
    </source>
</evidence>
<dbReference type="OrthoDB" id="9792152at2"/>
<dbReference type="NCBIfam" id="NF038128">
    <property type="entry name" value="choice_anch_J"/>
    <property type="match status" value="1"/>
</dbReference>